<dbReference type="GO" id="GO:0009146">
    <property type="term" value="P:purine nucleoside triphosphate catabolic process"/>
    <property type="evidence" value="ECO:0007669"/>
    <property type="project" value="UniProtKB-UniRule"/>
</dbReference>
<dbReference type="EC" id="3.6.1.66" evidence="10"/>
<organism evidence="12 13">
    <name type="scientific">Papillibacter cinnamivorans DSM 12816</name>
    <dbReference type="NCBI Taxonomy" id="1122930"/>
    <lineage>
        <taxon>Bacteria</taxon>
        <taxon>Bacillati</taxon>
        <taxon>Bacillota</taxon>
        <taxon>Clostridia</taxon>
        <taxon>Eubacteriales</taxon>
        <taxon>Oscillospiraceae</taxon>
        <taxon>Papillibacter</taxon>
    </lineage>
</organism>
<evidence type="ECO:0000256" key="2">
    <source>
        <dbReference type="ARBA" id="ARBA00011738"/>
    </source>
</evidence>
<evidence type="ECO:0000256" key="1">
    <source>
        <dbReference type="ARBA" id="ARBA00008023"/>
    </source>
</evidence>
<dbReference type="Proteomes" id="UP000192790">
    <property type="component" value="Unassembled WGS sequence"/>
</dbReference>
<keyword evidence="6 10" id="KW-0460">Magnesium</keyword>
<feature type="binding site" evidence="10">
    <location>
        <begin position="7"/>
        <end position="12"/>
    </location>
    <ligand>
        <name>substrate</name>
    </ligand>
</feature>
<dbReference type="GO" id="GO:0046872">
    <property type="term" value="F:metal ion binding"/>
    <property type="evidence" value="ECO:0007669"/>
    <property type="project" value="UniProtKB-KW"/>
</dbReference>
<dbReference type="GO" id="GO:0036220">
    <property type="term" value="F:ITP diphosphatase activity"/>
    <property type="evidence" value="ECO:0007669"/>
    <property type="project" value="UniProtKB-UniRule"/>
</dbReference>
<feature type="binding site" evidence="10">
    <location>
        <position position="70"/>
    </location>
    <ligand>
        <name>substrate</name>
    </ligand>
</feature>
<accession>A0A1W1ZET9</accession>
<dbReference type="GO" id="GO:0009117">
    <property type="term" value="P:nucleotide metabolic process"/>
    <property type="evidence" value="ECO:0007669"/>
    <property type="project" value="UniProtKB-KW"/>
</dbReference>
<dbReference type="EMBL" id="FWXW01000002">
    <property type="protein sequence ID" value="SMC46671.1"/>
    <property type="molecule type" value="Genomic_DNA"/>
</dbReference>
<comment type="catalytic activity">
    <reaction evidence="9 10">
        <text>XTP + H2O = XMP + diphosphate + H(+)</text>
        <dbReference type="Rhea" id="RHEA:28610"/>
        <dbReference type="ChEBI" id="CHEBI:15377"/>
        <dbReference type="ChEBI" id="CHEBI:15378"/>
        <dbReference type="ChEBI" id="CHEBI:33019"/>
        <dbReference type="ChEBI" id="CHEBI:57464"/>
        <dbReference type="ChEBI" id="CHEBI:61314"/>
        <dbReference type="EC" id="3.6.1.66"/>
    </reaction>
</comment>
<dbReference type="InterPro" id="IPR020922">
    <property type="entry name" value="dITP/XTP_pyrophosphatase"/>
</dbReference>
<comment type="cofactor">
    <cofactor evidence="10">
        <name>Mg(2+)</name>
        <dbReference type="ChEBI" id="CHEBI:18420"/>
    </cofactor>
    <text evidence="10">Binds 1 Mg(2+) ion per subunit.</text>
</comment>
<dbReference type="AlphaFoldDB" id="A0A1W1ZET9"/>
<feature type="active site" description="Proton acceptor" evidence="10">
    <location>
        <position position="69"/>
    </location>
</feature>
<feature type="binding site" evidence="10">
    <location>
        <position position="69"/>
    </location>
    <ligand>
        <name>Mg(2+)</name>
        <dbReference type="ChEBI" id="CHEBI:18420"/>
    </ligand>
</feature>
<feature type="binding site" evidence="10">
    <location>
        <begin position="178"/>
        <end position="179"/>
    </location>
    <ligand>
        <name>substrate</name>
    </ligand>
</feature>
<comment type="subunit">
    <text evidence="2 10">Homodimer.</text>
</comment>
<comment type="catalytic activity">
    <reaction evidence="8 10">
        <text>dITP + H2O = dIMP + diphosphate + H(+)</text>
        <dbReference type="Rhea" id="RHEA:28342"/>
        <dbReference type="ChEBI" id="CHEBI:15377"/>
        <dbReference type="ChEBI" id="CHEBI:15378"/>
        <dbReference type="ChEBI" id="CHEBI:33019"/>
        <dbReference type="ChEBI" id="CHEBI:61194"/>
        <dbReference type="ChEBI" id="CHEBI:61382"/>
        <dbReference type="EC" id="3.6.1.66"/>
    </reaction>
</comment>
<gene>
    <name evidence="12" type="ORF">SAMN02745168_0994</name>
</gene>
<feature type="binding site" evidence="10">
    <location>
        <begin position="150"/>
        <end position="153"/>
    </location>
    <ligand>
        <name>substrate</name>
    </ligand>
</feature>
<evidence type="ECO:0000256" key="11">
    <source>
        <dbReference type="RuleBase" id="RU003781"/>
    </source>
</evidence>
<protein>
    <recommendedName>
        <fullName evidence="10">dITP/XTP pyrophosphatase</fullName>
        <ecNumber evidence="10">3.6.1.66</ecNumber>
    </recommendedName>
    <alternativeName>
        <fullName evidence="10">Non-canonical purine NTP pyrophosphatase</fullName>
    </alternativeName>
    <alternativeName>
        <fullName evidence="10">Non-standard purine NTP pyrophosphatase</fullName>
    </alternativeName>
    <alternativeName>
        <fullName evidence="10">Nucleoside-triphosphate diphosphatase</fullName>
    </alternativeName>
    <alternativeName>
        <fullName evidence="10">Nucleoside-triphosphate pyrophosphatase</fullName>
        <shortName evidence="10">NTPase</shortName>
    </alternativeName>
</protein>
<evidence type="ECO:0000256" key="4">
    <source>
        <dbReference type="ARBA" id="ARBA00022741"/>
    </source>
</evidence>
<feature type="binding site" evidence="10">
    <location>
        <position position="173"/>
    </location>
    <ligand>
        <name>substrate</name>
    </ligand>
</feature>
<evidence type="ECO:0000256" key="8">
    <source>
        <dbReference type="ARBA" id="ARBA00051875"/>
    </source>
</evidence>
<dbReference type="GO" id="GO:0017111">
    <property type="term" value="F:ribonucleoside triphosphate phosphatase activity"/>
    <property type="evidence" value="ECO:0007669"/>
    <property type="project" value="InterPro"/>
</dbReference>
<dbReference type="GO" id="GO:0005829">
    <property type="term" value="C:cytosol"/>
    <property type="evidence" value="ECO:0007669"/>
    <property type="project" value="TreeGrafter"/>
</dbReference>
<comment type="catalytic activity">
    <reaction evidence="10">
        <text>ITP + H2O = IMP + diphosphate + H(+)</text>
        <dbReference type="Rhea" id="RHEA:29399"/>
        <dbReference type="ChEBI" id="CHEBI:15377"/>
        <dbReference type="ChEBI" id="CHEBI:15378"/>
        <dbReference type="ChEBI" id="CHEBI:33019"/>
        <dbReference type="ChEBI" id="CHEBI:58053"/>
        <dbReference type="ChEBI" id="CHEBI:61402"/>
        <dbReference type="EC" id="3.6.1.66"/>
    </reaction>
</comment>
<sequence length="197" mass="21911">MKLILASNNRHKLAEMRAILEGLGIQVMLQSEAGISTNPEETGETFEENALIKARAASEASNLPAVADDSGLMVDALGGKPGVYSARYGGEGLSDRERWELLLRQMEGEENRRCRFVSAIACVFPGGDTVKVRGECRGELLREPRGSGGFGYDPVFYIPELRRTMAELTPEEKNRVSHRARALNQFLEELRKYHADR</sequence>
<dbReference type="GO" id="GO:0035870">
    <property type="term" value="F:dITP diphosphatase activity"/>
    <property type="evidence" value="ECO:0007669"/>
    <property type="project" value="UniProtKB-UniRule"/>
</dbReference>
<evidence type="ECO:0000256" key="6">
    <source>
        <dbReference type="ARBA" id="ARBA00022842"/>
    </source>
</evidence>
<dbReference type="GO" id="GO:0000166">
    <property type="term" value="F:nucleotide binding"/>
    <property type="evidence" value="ECO:0007669"/>
    <property type="project" value="UniProtKB-KW"/>
</dbReference>
<evidence type="ECO:0000256" key="3">
    <source>
        <dbReference type="ARBA" id="ARBA00022723"/>
    </source>
</evidence>
<dbReference type="InterPro" id="IPR002637">
    <property type="entry name" value="RdgB/HAM1"/>
</dbReference>
<dbReference type="FunFam" id="3.90.950.10:FF:000001">
    <property type="entry name" value="dITP/XTP pyrophosphatase"/>
    <property type="match status" value="1"/>
</dbReference>
<dbReference type="Pfam" id="PF01725">
    <property type="entry name" value="Ham1p_like"/>
    <property type="match status" value="1"/>
</dbReference>
<dbReference type="RefSeq" id="WP_084233635.1">
    <property type="nucleotide sequence ID" value="NZ_FWXW01000002.1"/>
</dbReference>
<keyword evidence="3 10" id="KW-0479">Metal-binding</keyword>
<dbReference type="PANTHER" id="PTHR11067:SF9">
    <property type="entry name" value="INOSINE TRIPHOSPHATE PYROPHOSPHATASE"/>
    <property type="match status" value="1"/>
</dbReference>
<reference evidence="12 13" key="1">
    <citation type="submission" date="2017-04" db="EMBL/GenBank/DDBJ databases">
        <authorList>
            <person name="Afonso C.L."/>
            <person name="Miller P.J."/>
            <person name="Scott M.A."/>
            <person name="Spackman E."/>
            <person name="Goraichik I."/>
            <person name="Dimitrov K.M."/>
            <person name="Suarez D.L."/>
            <person name="Swayne D.E."/>
        </authorList>
    </citation>
    <scope>NUCLEOTIDE SEQUENCE [LARGE SCALE GENOMIC DNA]</scope>
    <source>
        <strain evidence="12 13">DSM 12816</strain>
    </source>
</reference>
<keyword evidence="13" id="KW-1185">Reference proteome</keyword>
<evidence type="ECO:0000256" key="9">
    <source>
        <dbReference type="ARBA" id="ARBA00052017"/>
    </source>
</evidence>
<evidence type="ECO:0000256" key="7">
    <source>
        <dbReference type="ARBA" id="ARBA00023080"/>
    </source>
</evidence>
<dbReference type="NCBIfam" id="TIGR00042">
    <property type="entry name" value="RdgB/HAM1 family non-canonical purine NTP pyrophosphatase"/>
    <property type="match status" value="1"/>
</dbReference>
<dbReference type="SUPFAM" id="SSF52972">
    <property type="entry name" value="ITPase-like"/>
    <property type="match status" value="1"/>
</dbReference>
<keyword evidence="5 10" id="KW-0378">Hydrolase</keyword>
<dbReference type="HAMAP" id="MF_01405">
    <property type="entry name" value="Non_canon_purine_NTPase"/>
    <property type="match status" value="1"/>
</dbReference>
<comment type="function">
    <text evidence="10">Pyrophosphatase that catalyzes the hydrolysis of nucleoside triphosphates to their monophosphate derivatives, with a high preference for the non-canonical purine nucleotides XTP (xanthosine triphosphate), dITP (deoxyinosine triphosphate) and ITP. Seems to function as a house-cleaning enzyme that removes non-canonical purine nucleotides from the nucleotide pool, thus preventing their incorporation into DNA/RNA and avoiding chromosomal lesions.</text>
</comment>
<keyword evidence="7 10" id="KW-0546">Nucleotide metabolism</keyword>
<keyword evidence="4 10" id="KW-0547">Nucleotide-binding</keyword>
<dbReference type="CDD" id="cd00515">
    <property type="entry name" value="HAM1"/>
    <property type="match status" value="1"/>
</dbReference>
<dbReference type="Gene3D" id="3.90.950.10">
    <property type="match status" value="1"/>
</dbReference>
<evidence type="ECO:0000256" key="5">
    <source>
        <dbReference type="ARBA" id="ARBA00022801"/>
    </source>
</evidence>
<evidence type="ECO:0000313" key="12">
    <source>
        <dbReference type="EMBL" id="SMC46671.1"/>
    </source>
</evidence>
<dbReference type="GO" id="GO:0036222">
    <property type="term" value="F:XTP diphosphatase activity"/>
    <property type="evidence" value="ECO:0007669"/>
    <property type="project" value="UniProtKB-UniRule"/>
</dbReference>
<feature type="binding site" evidence="10">
    <location>
        <position position="40"/>
    </location>
    <ligand>
        <name>Mg(2+)</name>
        <dbReference type="ChEBI" id="CHEBI:18420"/>
    </ligand>
</feature>
<dbReference type="OrthoDB" id="9807456at2"/>
<dbReference type="STRING" id="1122930.SAMN02745168_0994"/>
<evidence type="ECO:0000256" key="10">
    <source>
        <dbReference type="HAMAP-Rule" id="MF_01405"/>
    </source>
</evidence>
<proteinExistence type="inferred from homology"/>
<dbReference type="NCBIfam" id="NF011397">
    <property type="entry name" value="PRK14822.1"/>
    <property type="match status" value="1"/>
</dbReference>
<dbReference type="InterPro" id="IPR029001">
    <property type="entry name" value="ITPase-like_fam"/>
</dbReference>
<dbReference type="PANTHER" id="PTHR11067">
    <property type="entry name" value="INOSINE TRIPHOSPHATE PYROPHOSPHATASE/HAM1 PROTEIN"/>
    <property type="match status" value="1"/>
</dbReference>
<evidence type="ECO:0000313" key="13">
    <source>
        <dbReference type="Proteomes" id="UP000192790"/>
    </source>
</evidence>
<comment type="similarity">
    <text evidence="1 10 11">Belongs to the HAM1 NTPase family.</text>
</comment>
<name>A0A1W1ZET9_9FIRM</name>